<protein>
    <submittedName>
        <fullName evidence="1">Uncharacterized protein</fullName>
    </submittedName>
</protein>
<dbReference type="Proteomes" id="UP000516305">
    <property type="component" value="Chromosome"/>
</dbReference>
<reference evidence="1 2" key="1">
    <citation type="submission" date="2020-08" db="EMBL/GenBank/DDBJ databases">
        <title>Croceimicrobium hydrocarbonivorans gen. nov., sp. nov., a novel marine bacterium isolated from a bacterial consortium that degrades polyethylene terephthalate.</title>
        <authorList>
            <person name="Liu R."/>
        </authorList>
    </citation>
    <scope>NUCLEOTIDE SEQUENCE [LARGE SCALE GENOMIC DNA]</scope>
    <source>
        <strain evidence="1 2">A20-9</strain>
    </source>
</reference>
<sequence>MKNFRMAKYGYALILIGLIAMRHGPQIHRIILHEIQESAYLFLTYMEVYCS</sequence>
<evidence type="ECO:0000313" key="1">
    <source>
        <dbReference type="EMBL" id="QNR25581.1"/>
    </source>
</evidence>
<organism evidence="1 2">
    <name type="scientific">Croceimicrobium hydrocarbonivorans</name>
    <dbReference type="NCBI Taxonomy" id="2761580"/>
    <lineage>
        <taxon>Bacteria</taxon>
        <taxon>Pseudomonadati</taxon>
        <taxon>Bacteroidota</taxon>
        <taxon>Flavobacteriia</taxon>
        <taxon>Flavobacteriales</taxon>
        <taxon>Owenweeksiaceae</taxon>
        <taxon>Croceimicrobium</taxon>
    </lineage>
</organism>
<dbReference type="AlphaFoldDB" id="A0A7H0VIN3"/>
<evidence type="ECO:0000313" key="2">
    <source>
        <dbReference type="Proteomes" id="UP000516305"/>
    </source>
</evidence>
<dbReference type="EMBL" id="CP060139">
    <property type="protein sequence ID" value="QNR25581.1"/>
    <property type="molecule type" value="Genomic_DNA"/>
</dbReference>
<gene>
    <name evidence="1" type="ORF">H4K34_06990</name>
</gene>
<dbReference type="KEGG" id="chyd:H4K34_06990"/>
<proteinExistence type="predicted"/>
<name>A0A7H0VIN3_9FLAO</name>
<dbReference type="RefSeq" id="WP_210760108.1">
    <property type="nucleotide sequence ID" value="NZ_CP060139.1"/>
</dbReference>
<accession>A0A7H0VIN3</accession>
<keyword evidence="2" id="KW-1185">Reference proteome</keyword>